<keyword evidence="1" id="KW-1133">Transmembrane helix</keyword>
<evidence type="ECO:0000256" key="1">
    <source>
        <dbReference type="SAM" id="Phobius"/>
    </source>
</evidence>
<sequence length="524" mass="61524">MIRVQLLLILVGIMLTKAKEYTLPLKLNMTEVGCGYIEHFKFSLADYTAQVIGQFNSTGGFYQLSGFKDYQSVVNNKLHAQDTNSTTWQYSLKQMRLYRKAQNSIIVAQDQELVGTESQELELQLTFDQTSYDLSSGQELGDRKTATVSIFFTTGYSNIKSSLPDGIDMLLPFTQINRKKPTQQFNVDLNPDRQLDAIQRYFFQYTGFDTKNGNRTQNVYFNRKKFYVPKSFVETFFGPLSEYQNIPNSNQVSISQEEMDKEMMKICYGTMEETILRQNYAVWLWIIGILVWWIVMVCTENDTESVFLEEYKDSRLTMIPLYSMYKLNNDVFFSKLSRQSHYLLYFAWEILIISILYGQFYIDNTYEVGDAIILWYAIVAILIAWPVGYFFGWIIFTAREQHKTKMQLEIDYKQHTNKTTPEAEKLHAAILDEENRMYTSWYVYYGFHFLAFWACVLISIWQMTFVDADTSGYWVATIFVMILMDQLILDSIVPFLPLIGAVQKYRGYWFDSELASLWKHREEL</sequence>
<organism evidence="3 4">
    <name type="scientific">Paramecium sonneborni</name>
    <dbReference type="NCBI Taxonomy" id="65129"/>
    <lineage>
        <taxon>Eukaryota</taxon>
        <taxon>Sar</taxon>
        <taxon>Alveolata</taxon>
        <taxon>Ciliophora</taxon>
        <taxon>Intramacronucleata</taxon>
        <taxon>Oligohymenophorea</taxon>
        <taxon>Peniculida</taxon>
        <taxon>Parameciidae</taxon>
        <taxon>Paramecium</taxon>
    </lineage>
</organism>
<feature type="transmembrane region" description="Helical" evidence="1">
    <location>
        <begin position="374"/>
        <end position="396"/>
    </location>
</feature>
<gene>
    <name evidence="3" type="ORF">PSON_ATCC_30995.1.T0580319</name>
</gene>
<accession>A0A8S1NJP3</accession>
<proteinExistence type="predicted"/>
<comment type="caution">
    <text evidence="3">The sequence shown here is derived from an EMBL/GenBank/DDBJ whole genome shotgun (WGS) entry which is preliminary data.</text>
</comment>
<keyword evidence="4" id="KW-1185">Reference proteome</keyword>
<feature type="signal peptide" evidence="2">
    <location>
        <begin position="1"/>
        <end position="18"/>
    </location>
</feature>
<dbReference type="AlphaFoldDB" id="A0A8S1NJP3"/>
<keyword evidence="1" id="KW-0472">Membrane</keyword>
<evidence type="ECO:0000313" key="4">
    <source>
        <dbReference type="Proteomes" id="UP000692954"/>
    </source>
</evidence>
<feature type="transmembrane region" description="Helical" evidence="1">
    <location>
        <begin position="442"/>
        <end position="461"/>
    </location>
</feature>
<protein>
    <submittedName>
        <fullName evidence="3">Uncharacterized protein</fullName>
    </submittedName>
</protein>
<evidence type="ECO:0000313" key="3">
    <source>
        <dbReference type="EMBL" id="CAD8092272.1"/>
    </source>
</evidence>
<feature type="transmembrane region" description="Helical" evidence="1">
    <location>
        <begin position="280"/>
        <end position="298"/>
    </location>
</feature>
<feature type="transmembrane region" description="Helical" evidence="1">
    <location>
        <begin position="473"/>
        <end position="496"/>
    </location>
</feature>
<dbReference type="OrthoDB" id="293600at2759"/>
<evidence type="ECO:0000256" key="2">
    <source>
        <dbReference type="SAM" id="SignalP"/>
    </source>
</evidence>
<dbReference type="Proteomes" id="UP000692954">
    <property type="component" value="Unassembled WGS sequence"/>
</dbReference>
<feature type="chain" id="PRO_5035789031" evidence="2">
    <location>
        <begin position="19"/>
        <end position="524"/>
    </location>
</feature>
<feature type="transmembrane region" description="Helical" evidence="1">
    <location>
        <begin position="342"/>
        <end position="362"/>
    </location>
</feature>
<keyword evidence="2" id="KW-0732">Signal</keyword>
<keyword evidence="1" id="KW-0812">Transmembrane</keyword>
<name>A0A8S1NJP3_9CILI</name>
<dbReference type="EMBL" id="CAJJDN010000058">
    <property type="protein sequence ID" value="CAD8092272.1"/>
    <property type="molecule type" value="Genomic_DNA"/>
</dbReference>
<reference evidence="3" key="1">
    <citation type="submission" date="2021-01" db="EMBL/GenBank/DDBJ databases">
        <authorList>
            <consortium name="Genoscope - CEA"/>
            <person name="William W."/>
        </authorList>
    </citation>
    <scope>NUCLEOTIDE SEQUENCE</scope>
</reference>